<evidence type="ECO:0000313" key="1">
    <source>
        <dbReference type="EMBL" id="MDW5595927.1"/>
    </source>
</evidence>
<accession>A0ABU4HTC8</accession>
<proteinExistence type="predicted"/>
<protein>
    <submittedName>
        <fullName evidence="1">Uncharacterized protein</fullName>
    </submittedName>
</protein>
<evidence type="ECO:0000313" key="2">
    <source>
        <dbReference type="Proteomes" id="UP001284601"/>
    </source>
</evidence>
<organism evidence="1 2">
    <name type="scientific">Conexibacter stalactiti</name>
    <dbReference type="NCBI Taxonomy" id="1940611"/>
    <lineage>
        <taxon>Bacteria</taxon>
        <taxon>Bacillati</taxon>
        <taxon>Actinomycetota</taxon>
        <taxon>Thermoleophilia</taxon>
        <taxon>Solirubrobacterales</taxon>
        <taxon>Conexibacteraceae</taxon>
        <taxon>Conexibacter</taxon>
    </lineage>
</organism>
<dbReference type="Proteomes" id="UP001284601">
    <property type="component" value="Unassembled WGS sequence"/>
</dbReference>
<dbReference type="RefSeq" id="WP_318598272.1">
    <property type="nucleotide sequence ID" value="NZ_JAWSTH010000043.1"/>
</dbReference>
<keyword evidence="2" id="KW-1185">Reference proteome</keyword>
<dbReference type="EMBL" id="JAWSTH010000043">
    <property type="protein sequence ID" value="MDW5595927.1"/>
    <property type="molecule type" value="Genomic_DNA"/>
</dbReference>
<reference evidence="1 2" key="2">
    <citation type="submission" date="2023-10" db="EMBL/GenBank/DDBJ databases">
        <authorList>
            <person name="Han X.F."/>
        </authorList>
    </citation>
    <scope>NUCLEOTIDE SEQUENCE [LARGE SCALE GENOMIC DNA]</scope>
    <source>
        <strain evidence="1 2">KCTC 39840</strain>
    </source>
</reference>
<gene>
    <name evidence="1" type="ORF">R7226_16380</name>
</gene>
<reference evidence="2" key="1">
    <citation type="submission" date="2023-07" db="EMBL/GenBank/DDBJ databases">
        <title>Conexibacter stalactiti sp. nov., isolated from stalactites in a lava cave and emended description of the genus Conexibacter.</title>
        <authorList>
            <person name="Lee S.D."/>
        </authorList>
    </citation>
    <scope>NUCLEOTIDE SEQUENCE [LARGE SCALE GENOMIC DNA]</scope>
    <source>
        <strain evidence="2">KCTC 39840</strain>
    </source>
</reference>
<name>A0ABU4HTC8_9ACTN</name>
<comment type="caution">
    <text evidence="1">The sequence shown here is derived from an EMBL/GenBank/DDBJ whole genome shotgun (WGS) entry which is preliminary data.</text>
</comment>
<sequence length="56" mass="6503">MDPFVDSLIAEQLAALAHWREQLDDGYHLDPRMELAFGHELRTVATWLQQAARRGR</sequence>